<dbReference type="eggNOG" id="COG1828">
    <property type="taxonomic scope" value="Bacteria"/>
</dbReference>
<dbReference type="GO" id="GO:0005737">
    <property type="term" value="C:cytoplasm"/>
    <property type="evidence" value="ECO:0007669"/>
    <property type="project" value="UniProtKB-SubCell"/>
</dbReference>
<evidence type="ECO:0000313" key="9">
    <source>
        <dbReference type="Proteomes" id="UP000001549"/>
    </source>
</evidence>
<evidence type="ECO:0000256" key="1">
    <source>
        <dbReference type="ARBA" id="ARBA00022490"/>
    </source>
</evidence>
<dbReference type="NCBIfam" id="TIGR00302">
    <property type="entry name" value="phosphoribosylformylglycinamidine synthase subunit PurS"/>
    <property type="match status" value="1"/>
</dbReference>
<dbReference type="KEGG" id="fsy:FsymDg_0163"/>
<dbReference type="GO" id="GO:0004642">
    <property type="term" value="F:phosphoribosylformylglycinamidine synthase activity"/>
    <property type="evidence" value="ECO:0007669"/>
    <property type="project" value="UniProtKB-UniRule"/>
</dbReference>
<keyword evidence="3 6" id="KW-0547">Nucleotide-binding</keyword>
<protein>
    <recommendedName>
        <fullName evidence="6">Phosphoribosylformylglycinamidine synthase subunit PurS</fullName>
        <shortName evidence="6">FGAM synthase</shortName>
        <ecNumber evidence="6">6.3.5.3</ecNumber>
    </recommendedName>
    <alternativeName>
        <fullName evidence="6">Formylglycinamide ribonucleotide amidotransferase subunit III</fullName>
        <shortName evidence="6">FGAR amidotransferase III</shortName>
        <shortName evidence="6">FGAR-AT III</shortName>
    </alternativeName>
    <alternativeName>
        <fullName evidence="6">Phosphoribosylformylglycinamidine synthase subunit III</fullName>
    </alternativeName>
</protein>
<keyword evidence="2 6" id="KW-0436">Ligase</keyword>
<dbReference type="EMBL" id="CP002801">
    <property type="protein sequence ID" value="AEH07736.1"/>
    <property type="molecule type" value="Genomic_DNA"/>
</dbReference>
<dbReference type="PANTHER" id="PTHR34696:SF1">
    <property type="entry name" value="PHOSPHORIBOSYLFORMYLGLYCINAMIDINE SYNTHASE SUBUNIT PURS"/>
    <property type="match status" value="1"/>
</dbReference>
<proteinExistence type="inferred from homology"/>
<name>F8B1X4_9ACTN</name>
<comment type="function">
    <text evidence="6">Part of the phosphoribosylformylglycinamidine synthase complex involved in the purines biosynthetic pathway. Catalyzes the ATP-dependent conversion of formylglycinamide ribonucleotide (FGAR) and glutamine to yield formylglycinamidine ribonucleotide (FGAM) and glutamate. The FGAM synthase complex is composed of three subunits. PurQ produces an ammonia molecule by converting glutamine to glutamate. PurL transfers the ammonia molecule to FGAR to form FGAM in an ATP-dependent manner. PurS interacts with PurQ and PurL and is thought to assist in the transfer of the ammonia molecule from PurQ to PurL.</text>
</comment>
<dbReference type="AlphaFoldDB" id="F8B1X4"/>
<comment type="pathway">
    <text evidence="6">Purine metabolism; IMP biosynthesis via de novo pathway; 5-amino-1-(5-phospho-D-ribosyl)imidazole from N(2)-formyl-N(1)-(5-phospho-D-ribosyl)glycinamide: step 1/2.</text>
</comment>
<evidence type="ECO:0000256" key="6">
    <source>
        <dbReference type="HAMAP-Rule" id="MF_01926"/>
    </source>
</evidence>
<dbReference type="UniPathway" id="UPA00074">
    <property type="reaction ID" value="UER00128"/>
</dbReference>
<evidence type="ECO:0000256" key="5">
    <source>
        <dbReference type="ARBA" id="ARBA00022840"/>
    </source>
</evidence>
<dbReference type="HAMAP" id="MF_01926">
    <property type="entry name" value="PurS"/>
    <property type="match status" value="1"/>
</dbReference>
<evidence type="ECO:0000313" key="8">
    <source>
        <dbReference type="EMBL" id="AEH07736.1"/>
    </source>
</evidence>
<comment type="similarity">
    <text evidence="6">Belongs to the PurS family.</text>
</comment>
<gene>
    <name evidence="6" type="primary">purS</name>
    <name evidence="8" type="ordered locus">FsymDg_0163</name>
</gene>
<evidence type="ECO:0000256" key="4">
    <source>
        <dbReference type="ARBA" id="ARBA00022755"/>
    </source>
</evidence>
<keyword evidence="9" id="KW-1185">Reference proteome</keyword>
<dbReference type="Gene3D" id="3.30.1280.10">
    <property type="entry name" value="Phosphoribosylformylglycinamidine synthase subunit PurS"/>
    <property type="match status" value="1"/>
</dbReference>
<comment type="catalytic activity">
    <reaction evidence="6">
        <text>N(2)-formyl-N(1)-(5-phospho-beta-D-ribosyl)glycinamide + L-glutamine + ATP + H2O = 2-formamido-N(1)-(5-O-phospho-beta-D-ribosyl)acetamidine + L-glutamate + ADP + phosphate + H(+)</text>
        <dbReference type="Rhea" id="RHEA:17129"/>
        <dbReference type="ChEBI" id="CHEBI:15377"/>
        <dbReference type="ChEBI" id="CHEBI:15378"/>
        <dbReference type="ChEBI" id="CHEBI:29985"/>
        <dbReference type="ChEBI" id="CHEBI:30616"/>
        <dbReference type="ChEBI" id="CHEBI:43474"/>
        <dbReference type="ChEBI" id="CHEBI:58359"/>
        <dbReference type="ChEBI" id="CHEBI:147286"/>
        <dbReference type="ChEBI" id="CHEBI:147287"/>
        <dbReference type="ChEBI" id="CHEBI:456216"/>
        <dbReference type="EC" id="6.3.5.3"/>
    </reaction>
</comment>
<keyword evidence="5 6" id="KW-0067">ATP-binding</keyword>
<dbReference type="SUPFAM" id="SSF82697">
    <property type="entry name" value="PurS-like"/>
    <property type="match status" value="1"/>
</dbReference>
<evidence type="ECO:0000256" key="3">
    <source>
        <dbReference type="ARBA" id="ARBA00022741"/>
    </source>
</evidence>
<feature type="region of interest" description="Disordered" evidence="7">
    <location>
        <begin position="76"/>
        <end position="96"/>
    </location>
</feature>
<evidence type="ECO:0000256" key="7">
    <source>
        <dbReference type="SAM" id="MobiDB-lite"/>
    </source>
</evidence>
<organism evidence="8 9">
    <name type="scientific">Candidatus Protofrankia datiscae</name>
    <dbReference type="NCBI Taxonomy" id="2716812"/>
    <lineage>
        <taxon>Bacteria</taxon>
        <taxon>Bacillati</taxon>
        <taxon>Actinomycetota</taxon>
        <taxon>Actinomycetes</taxon>
        <taxon>Frankiales</taxon>
        <taxon>Frankiaceae</taxon>
        <taxon>Protofrankia</taxon>
    </lineage>
</organism>
<dbReference type="Proteomes" id="UP000001549">
    <property type="component" value="Chromosome"/>
</dbReference>
<dbReference type="HOGENOM" id="CLU_164833_1_0_11"/>
<keyword evidence="4 6" id="KW-0658">Purine biosynthesis</keyword>
<dbReference type="Pfam" id="PF02700">
    <property type="entry name" value="PurS"/>
    <property type="match status" value="1"/>
</dbReference>
<dbReference type="GO" id="GO:0006189">
    <property type="term" value="P:'de novo' IMP biosynthetic process"/>
    <property type="evidence" value="ECO:0007669"/>
    <property type="project" value="UniProtKB-UniRule"/>
</dbReference>
<keyword evidence="1 6" id="KW-0963">Cytoplasm</keyword>
<evidence type="ECO:0000256" key="2">
    <source>
        <dbReference type="ARBA" id="ARBA00022598"/>
    </source>
</evidence>
<dbReference type="GO" id="GO:0005524">
    <property type="term" value="F:ATP binding"/>
    <property type="evidence" value="ECO:0007669"/>
    <property type="project" value="UniProtKB-UniRule"/>
</dbReference>
<dbReference type="STRING" id="656024.FsymDg_0163"/>
<sequence>MDVMLKPEILDPQGQAILAALPRLDVSGIAGVRQGKRFELEVDGDADADVLARIDQLAASLLANPVIEDYVVRVEPPQPAQASPAEANAVRAEPTT</sequence>
<dbReference type="InterPro" id="IPR036604">
    <property type="entry name" value="PurS-like_sf"/>
</dbReference>
<dbReference type="InterPro" id="IPR003850">
    <property type="entry name" value="PurS"/>
</dbReference>
<accession>F8B1X4</accession>
<reference evidence="8 9" key="1">
    <citation type="submission" date="2011-05" db="EMBL/GenBank/DDBJ databases">
        <title>Complete sequence of chromosome of Frankia symbiont of Datisca glomerata.</title>
        <authorList>
            <consortium name="US DOE Joint Genome Institute"/>
            <person name="Lucas S."/>
            <person name="Han J."/>
            <person name="Lapidus A."/>
            <person name="Cheng J.-F."/>
            <person name="Goodwin L."/>
            <person name="Pitluck S."/>
            <person name="Peters L."/>
            <person name="Mikhailova N."/>
            <person name="Chertkov O."/>
            <person name="Teshima H."/>
            <person name="Han C."/>
            <person name="Tapia R."/>
            <person name="Land M."/>
            <person name="Hauser L."/>
            <person name="Kyrpides N."/>
            <person name="Ivanova N."/>
            <person name="Pagani I."/>
            <person name="Berry A."/>
            <person name="Pawlowski K."/>
            <person name="Persson T."/>
            <person name="Vanden Heuvel B."/>
            <person name="Benson D."/>
            <person name="Woyke T."/>
        </authorList>
    </citation>
    <scope>NUCLEOTIDE SEQUENCE [LARGE SCALE GENOMIC DNA]</scope>
    <source>
        <strain evidence="9">4085684</strain>
    </source>
</reference>
<comment type="subcellular location">
    <subcellularLocation>
        <location evidence="6">Cytoplasm</location>
    </subcellularLocation>
</comment>
<dbReference type="EC" id="6.3.5.3" evidence="6"/>
<dbReference type="PANTHER" id="PTHR34696">
    <property type="entry name" value="PHOSPHORIBOSYLFORMYLGLYCINAMIDINE SYNTHASE SUBUNIT PURS"/>
    <property type="match status" value="1"/>
</dbReference>
<comment type="subunit">
    <text evidence="6">Part of the FGAM synthase complex composed of 1 PurL, 1 PurQ and 2 PurS subunits.</text>
</comment>
<dbReference type="NCBIfam" id="NF004630">
    <property type="entry name" value="PRK05974.1"/>
    <property type="match status" value="1"/>
</dbReference>